<dbReference type="Proteomes" id="UP000502298">
    <property type="component" value="Chromosome"/>
</dbReference>
<dbReference type="EMBL" id="CP050804">
    <property type="protein sequence ID" value="QJC21095.1"/>
    <property type="molecule type" value="Genomic_DNA"/>
</dbReference>
<protein>
    <submittedName>
        <fullName evidence="2">Uncharacterized protein</fullName>
    </submittedName>
</protein>
<dbReference type="KEGG" id="arca:HC352_00225"/>
<dbReference type="RefSeq" id="WP_168917037.1">
    <property type="nucleotide sequence ID" value="NZ_CP050804.1"/>
</dbReference>
<evidence type="ECO:0000313" key="3">
    <source>
        <dbReference type="Proteomes" id="UP000502298"/>
    </source>
</evidence>
<proteinExistence type="predicted"/>
<keyword evidence="1" id="KW-1133">Transmembrane helix</keyword>
<name>A0A6H2EHQ3_9ACTO</name>
<keyword evidence="1" id="KW-0472">Membrane</keyword>
<organism evidence="2 3">
    <name type="scientific">Arcanobacterium buesumense</name>
    <dbReference type="NCBI Taxonomy" id="2722751"/>
    <lineage>
        <taxon>Bacteria</taxon>
        <taxon>Bacillati</taxon>
        <taxon>Actinomycetota</taxon>
        <taxon>Actinomycetes</taxon>
        <taxon>Actinomycetales</taxon>
        <taxon>Actinomycetaceae</taxon>
        <taxon>Arcanobacterium</taxon>
    </lineage>
</organism>
<reference evidence="2 3" key="1">
    <citation type="submission" date="2020-03" db="EMBL/GenBank/DDBJ databases">
        <title>Complete genome of Arcanobacterium buesumensis sp. nov. strain 2701.</title>
        <authorList>
            <person name="Borowiak M."/>
            <person name="Alssahen M."/>
            <person name="Laemmler C."/>
            <person name="Malorny B."/>
            <person name="Hassan A."/>
            <person name="Prenger-Berninghoff E."/>
            <person name="Ploetz M."/>
            <person name="Abdulmawjood A."/>
        </authorList>
    </citation>
    <scope>NUCLEOTIDE SEQUENCE [LARGE SCALE GENOMIC DNA]</scope>
    <source>
        <strain evidence="2 3">2701</strain>
    </source>
</reference>
<evidence type="ECO:0000256" key="1">
    <source>
        <dbReference type="SAM" id="Phobius"/>
    </source>
</evidence>
<keyword evidence="3" id="KW-1185">Reference proteome</keyword>
<accession>A0A6H2EHQ3</accession>
<feature type="transmembrane region" description="Helical" evidence="1">
    <location>
        <begin position="34"/>
        <end position="53"/>
    </location>
</feature>
<feature type="transmembrane region" description="Helical" evidence="1">
    <location>
        <begin position="59"/>
        <end position="83"/>
    </location>
</feature>
<evidence type="ECO:0000313" key="2">
    <source>
        <dbReference type="EMBL" id="QJC21095.1"/>
    </source>
</evidence>
<dbReference type="AlphaFoldDB" id="A0A6H2EHQ3"/>
<sequence length="88" mass="9438">MTALFTQTPIQSTDISIELIPFTDEPTLKNTPNLNTIPAVLVLIMLFATVVLGTATSTPFIACAAGITAALVTSVFAFLDLYIRLHQN</sequence>
<gene>
    <name evidence="2" type="ORF">HC352_00225</name>
</gene>
<keyword evidence="1" id="KW-0812">Transmembrane</keyword>